<comment type="caution">
    <text evidence="1">The sequence shown here is derived from an EMBL/GenBank/DDBJ whole genome shotgun (WGS) entry which is preliminary data.</text>
</comment>
<evidence type="ECO:0000313" key="1">
    <source>
        <dbReference type="EMBL" id="TGY87298.1"/>
    </source>
</evidence>
<organism evidence="1 2">
    <name type="scientific">Petralouisia muris</name>
    <dbReference type="NCBI Taxonomy" id="3032872"/>
    <lineage>
        <taxon>Bacteria</taxon>
        <taxon>Bacillati</taxon>
        <taxon>Bacillota</taxon>
        <taxon>Clostridia</taxon>
        <taxon>Lachnospirales</taxon>
        <taxon>Lachnospiraceae</taxon>
        <taxon>Petralouisia</taxon>
    </lineage>
</organism>
<accession>A0AC61RN20</accession>
<name>A0AC61RN20_9FIRM</name>
<sequence length="106" mass="12370">MAGMKWYKVWLVVPGTDFNAEGWPCEPEWWNDMEQAPDEETAIRQANEKARRQWEEPNQYEPGAEAPSDRELGQECPVCTGAAEVTDEEYAEWKREMEESVELPFQ</sequence>
<keyword evidence="2" id="KW-1185">Reference proteome</keyword>
<reference evidence="1" key="1">
    <citation type="submission" date="2019-04" db="EMBL/GenBank/DDBJ databases">
        <title>Microbes associate with the intestines of laboratory mice.</title>
        <authorList>
            <person name="Navarre W."/>
            <person name="Wong E."/>
            <person name="Huang K."/>
            <person name="Tropini C."/>
            <person name="Ng K."/>
            <person name="Yu B."/>
        </authorList>
    </citation>
    <scope>NUCLEOTIDE SEQUENCE</scope>
    <source>
        <strain evidence="1">NM01_1-7b</strain>
    </source>
</reference>
<proteinExistence type="predicted"/>
<evidence type="ECO:0000313" key="2">
    <source>
        <dbReference type="Proteomes" id="UP000304953"/>
    </source>
</evidence>
<dbReference type="Proteomes" id="UP000304953">
    <property type="component" value="Unassembled WGS sequence"/>
</dbReference>
<protein>
    <submittedName>
        <fullName evidence="1">Uncharacterized protein</fullName>
    </submittedName>
</protein>
<dbReference type="EMBL" id="SRYA01000117">
    <property type="protein sequence ID" value="TGY87298.1"/>
    <property type="molecule type" value="Genomic_DNA"/>
</dbReference>
<gene>
    <name evidence="1" type="ORF">E5329_26825</name>
</gene>